<organism evidence="4 5">
    <name type="scientific">Alistipes onderdonkii</name>
    <dbReference type="NCBI Taxonomy" id="328813"/>
    <lineage>
        <taxon>Bacteria</taxon>
        <taxon>Pseudomonadati</taxon>
        <taxon>Bacteroidota</taxon>
        <taxon>Bacteroidia</taxon>
        <taxon>Bacteroidales</taxon>
        <taxon>Rikenellaceae</taxon>
        <taxon>Alistipes</taxon>
    </lineage>
</organism>
<comment type="caution">
    <text evidence="4">The sequence shown here is derived from an EMBL/GenBank/DDBJ whole genome shotgun (WGS) entry which is preliminary data.</text>
</comment>
<name>A0A1Y3QXV6_9BACT</name>
<dbReference type="Proteomes" id="UP000195772">
    <property type="component" value="Unassembled WGS sequence"/>
</dbReference>
<evidence type="ECO:0000256" key="2">
    <source>
        <dbReference type="SAM" id="Phobius"/>
    </source>
</evidence>
<feature type="region of interest" description="Disordered" evidence="1">
    <location>
        <begin position="57"/>
        <end position="77"/>
    </location>
</feature>
<feature type="transmembrane region" description="Helical" evidence="2">
    <location>
        <begin position="7"/>
        <end position="25"/>
    </location>
</feature>
<evidence type="ECO:0000313" key="4">
    <source>
        <dbReference type="EMBL" id="OUN03118.1"/>
    </source>
</evidence>
<evidence type="ECO:0000313" key="6">
    <source>
        <dbReference type="Proteomes" id="UP000322940"/>
    </source>
</evidence>
<sequence length="77" mass="8913">MNKNWMLWAGLILILVVFILVWQFAPAIQRWLANVFIDIIVLVLTFAAGWLLGRFGGKRNRSDNEKNARNITEAQKQ</sequence>
<dbReference type="RefSeq" id="WP_018696301.1">
    <property type="nucleotide sequence ID" value="NZ_AP025562.1"/>
</dbReference>
<evidence type="ECO:0000313" key="5">
    <source>
        <dbReference type="Proteomes" id="UP000195772"/>
    </source>
</evidence>
<dbReference type="AlphaFoldDB" id="A0A1Y3QXV6"/>
<accession>A0A1Y3QXV6</accession>
<reference evidence="5" key="1">
    <citation type="submission" date="2017-04" db="EMBL/GenBank/DDBJ databases">
        <title>Function of individual gut microbiota members based on whole genome sequencing of pure cultures obtained from chicken caecum.</title>
        <authorList>
            <person name="Medvecky M."/>
            <person name="Cejkova D."/>
            <person name="Polansky O."/>
            <person name="Karasova D."/>
            <person name="Kubasova T."/>
            <person name="Cizek A."/>
            <person name="Rychlik I."/>
        </authorList>
    </citation>
    <scope>NUCLEOTIDE SEQUENCE [LARGE SCALE GENOMIC DNA]</scope>
    <source>
        <strain evidence="5">An90</strain>
    </source>
</reference>
<gene>
    <name evidence="4" type="ORF">B5G41_08725</name>
    <name evidence="3" type="ORF">F2Y10_04725</name>
</gene>
<dbReference type="EMBL" id="VVXH01000003">
    <property type="protein sequence ID" value="KAA2380040.1"/>
    <property type="molecule type" value="Genomic_DNA"/>
</dbReference>
<evidence type="ECO:0000313" key="3">
    <source>
        <dbReference type="EMBL" id="KAA2380040.1"/>
    </source>
</evidence>
<reference evidence="4" key="2">
    <citation type="journal article" date="2018" name="BMC Genomics">
        <title>Whole genome sequencing and function prediction of 133 gut anaerobes isolated from chicken caecum in pure cultures.</title>
        <authorList>
            <person name="Medvecky M."/>
            <person name="Cejkova D."/>
            <person name="Polansky O."/>
            <person name="Karasova D."/>
            <person name="Kubasova T."/>
            <person name="Cizek A."/>
            <person name="Rychlik I."/>
        </authorList>
    </citation>
    <scope>NUCLEOTIDE SEQUENCE</scope>
    <source>
        <strain evidence="4">An90</strain>
    </source>
</reference>
<dbReference type="Proteomes" id="UP000322940">
    <property type="component" value="Unassembled WGS sequence"/>
</dbReference>
<dbReference type="EMBL" id="NFHB01000005">
    <property type="protein sequence ID" value="OUN03118.1"/>
    <property type="molecule type" value="Genomic_DNA"/>
</dbReference>
<reference evidence="3 6" key="3">
    <citation type="journal article" date="2019" name="Nat. Med.">
        <title>A library of human gut bacterial isolates paired with longitudinal multiomics data enables mechanistic microbiome research.</title>
        <authorList>
            <person name="Poyet M."/>
            <person name="Groussin M."/>
            <person name="Gibbons S.M."/>
            <person name="Avila-Pacheco J."/>
            <person name="Jiang X."/>
            <person name="Kearney S.M."/>
            <person name="Perrotta A.R."/>
            <person name="Berdy B."/>
            <person name="Zhao S."/>
            <person name="Lieberman T.D."/>
            <person name="Swanson P.K."/>
            <person name="Smith M."/>
            <person name="Roesemann S."/>
            <person name="Alexander J.E."/>
            <person name="Rich S.A."/>
            <person name="Livny J."/>
            <person name="Vlamakis H."/>
            <person name="Clish C."/>
            <person name="Bullock K."/>
            <person name="Deik A."/>
            <person name="Scott J."/>
            <person name="Pierce K.A."/>
            <person name="Xavier R.J."/>
            <person name="Alm E.J."/>
        </authorList>
    </citation>
    <scope>NUCLEOTIDE SEQUENCE [LARGE SCALE GENOMIC DNA]</scope>
    <source>
        <strain evidence="3 6">BIOML-A266</strain>
    </source>
</reference>
<keyword evidence="2" id="KW-0812">Transmembrane</keyword>
<proteinExistence type="predicted"/>
<evidence type="ECO:0000256" key="1">
    <source>
        <dbReference type="SAM" id="MobiDB-lite"/>
    </source>
</evidence>
<feature type="transmembrane region" description="Helical" evidence="2">
    <location>
        <begin position="31"/>
        <end position="52"/>
    </location>
</feature>
<dbReference type="OrthoDB" id="1007570at2"/>
<keyword evidence="2" id="KW-1133">Transmembrane helix</keyword>
<protein>
    <submittedName>
        <fullName evidence="4">Uncharacterized protein</fullName>
    </submittedName>
</protein>
<keyword evidence="2" id="KW-0472">Membrane</keyword>